<feature type="domain" description="CheB-type methylesterase" evidence="8">
    <location>
        <begin position="144"/>
        <end position="337"/>
    </location>
</feature>
<dbReference type="PROSITE" id="PS50110">
    <property type="entry name" value="RESPONSE_REGULATORY"/>
    <property type="match status" value="1"/>
</dbReference>
<dbReference type="Proteomes" id="UP000445582">
    <property type="component" value="Unassembled WGS sequence"/>
</dbReference>
<evidence type="ECO:0000259" key="7">
    <source>
        <dbReference type="PROSITE" id="PS50110"/>
    </source>
</evidence>
<evidence type="ECO:0000313" key="9">
    <source>
        <dbReference type="EMBL" id="MXO62321.1"/>
    </source>
</evidence>
<evidence type="ECO:0000256" key="4">
    <source>
        <dbReference type="ARBA" id="ARBA00048267"/>
    </source>
</evidence>
<keyword evidence="2 5" id="KW-0378">Hydrolase</keyword>
<dbReference type="GO" id="GO:0032259">
    <property type="term" value="P:methylation"/>
    <property type="evidence" value="ECO:0007669"/>
    <property type="project" value="UniProtKB-KW"/>
</dbReference>
<dbReference type="NCBIfam" id="NF001965">
    <property type="entry name" value="PRK00742.1"/>
    <property type="match status" value="1"/>
</dbReference>
<reference evidence="9 10" key="1">
    <citation type="submission" date="2019-12" db="EMBL/GenBank/DDBJ databases">
        <title>Genomic-based taxomic classification of the family Erythrobacteraceae.</title>
        <authorList>
            <person name="Xu L."/>
        </authorList>
    </citation>
    <scope>NUCLEOTIDE SEQUENCE [LARGE SCALE GENOMIC DNA]</scope>
    <source>
        <strain evidence="9 10">MCCC 1A09965</strain>
    </source>
</reference>
<sequence length="340" mass="34905">MLVDDSLTARTAFARMIEQEPDMETVATAASAEIAIANLAHTPVDVILLDLEMPGMGGLQALPKLIERAAGAQILVVSALTPAGAEHTLAALSMGAAETMLKPLPGQFDDAYRTSLVAKIRALSGTETRSSSITARTVPSRRSVGSRPQIVAIGASTGGIHALGQYLQALPRGFDIPILVTQHLPDAFMSVFARQLEAASGRQALVARPGLEINRRAIVVAPGDSHLVVRGRGGQFTCELDTRPAASGCMPSVDPMLTSLAEASEGAALAVVLSGMGRDGASGARALVDAGGTVFAQDAISSAVWGMPRAVIEAGLAAEVGSPDDLAAKTIQLAGVASWT</sequence>
<dbReference type="SMART" id="SM00448">
    <property type="entry name" value="REC"/>
    <property type="match status" value="1"/>
</dbReference>
<evidence type="ECO:0000256" key="6">
    <source>
        <dbReference type="PROSITE-ProRule" id="PRU00169"/>
    </source>
</evidence>
<feature type="active site" evidence="5">
    <location>
        <position position="183"/>
    </location>
</feature>
<dbReference type="PANTHER" id="PTHR42872">
    <property type="entry name" value="PROTEIN-GLUTAMATE METHYLESTERASE/PROTEIN-GLUTAMINE GLUTAMINASE"/>
    <property type="match status" value="1"/>
</dbReference>
<dbReference type="PANTHER" id="PTHR42872:SF3">
    <property type="entry name" value="PROTEIN-GLUTAMATE METHYLESTERASE_PROTEIN-GLUTAMINE GLUTAMINASE 1"/>
    <property type="match status" value="1"/>
</dbReference>
<dbReference type="EC" id="3.1.1.61" evidence="3"/>
<accession>A0A844YDS4</accession>
<evidence type="ECO:0000256" key="1">
    <source>
        <dbReference type="ARBA" id="ARBA00022500"/>
    </source>
</evidence>
<dbReference type="PROSITE" id="PS50122">
    <property type="entry name" value="CHEB"/>
    <property type="match status" value="1"/>
</dbReference>
<feature type="active site" evidence="5">
    <location>
        <position position="279"/>
    </location>
</feature>
<dbReference type="Pfam" id="PF00072">
    <property type="entry name" value="Response_reg"/>
    <property type="match status" value="1"/>
</dbReference>
<dbReference type="AlphaFoldDB" id="A0A844YDS4"/>
<dbReference type="OrthoDB" id="9793421at2"/>
<evidence type="ECO:0000313" key="10">
    <source>
        <dbReference type="Proteomes" id="UP000445582"/>
    </source>
</evidence>
<dbReference type="Gene3D" id="3.40.50.180">
    <property type="entry name" value="Methylesterase CheB, C-terminal domain"/>
    <property type="match status" value="1"/>
</dbReference>
<dbReference type="GO" id="GO:0008984">
    <property type="term" value="F:protein-glutamate methylesterase activity"/>
    <property type="evidence" value="ECO:0007669"/>
    <property type="project" value="UniProtKB-EC"/>
</dbReference>
<feature type="modified residue" description="4-aspartylphosphate" evidence="6">
    <location>
        <position position="50"/>
    </location>
</feature>
<dbReference type="Gene3D" id="3.40.50.2300">
    <property type="match status" value="1"/>
</dbReference>
<dbReference type="GO" id="GO:0008168">
    <property type="term" value="F:methyltransferase activity"/>
    <property type="evidence" value="ECO:0007669"/>
    <property type="project" value="UniProtKB-KW"/>
</dbReference>
<dbReference type="InterPro" id="IPR000673">
    <property type="entry name" value="Sig_transdc_resp-reg_Me-estase"/>
</dbReference>
<dbReference type="SUPFAM" id="SSF52738">
    <property type="entry name" value="Methylesterase CheB, C-terminal domain"/>
    <property type="match status" value="1"/>
</dbReference>
<name>A0A844YDS4_9SPHN</name>
<organism evidence="9 10">
    <name type="scientific">Qipengyuania oceanensis</name>
    <dbReference type="NCBI Taxonomy" id="1463597"/>
    <lineage>
        <taxon>Bacteria</taxon>
        <taxon>Pseudomonadati</taxon>
        <taxon>Pseudomonadota</taxon>
        <taxon>Alphaproteobacteria</taxon>
        <taxon>Sphingomonadales</taxon>
        <taxon>Erythrobacteraceae</taxon>
        <taxon>Qipengyuania</taxon>
    </lineage>
</organism>
<evidence type="ECO:0000256" key="5">
    <source>
        <dbReference type="PROSITE-ProRule" id="PRU00050"/>
    </source>
</evidence>
<evidence type="ECO:0000259" key="8">
    <source>
        <dbReference type="PROSITE" id="PS50122"/>
    </source>
</evidence>
<dbReference type="InterPro" id="IPR035909">
    <property type="entry name" value="CheB_C"/>
</dbReference>
<evidence type="ECO:0000256" key="3">
    <source>
        <dbReference type="ARBA" id="ARBA00039140"/>
    </source>
</evidence>
<feature type="active site" evidence="5">
    <location>
        <position position="156"/>
    </location>
</feature>
<dbReference type="InterPro" id="IPR011006">
    <property type="entry name" value="CheY-like_superfamily"/>
</dbReference>
<feature type="domain" description="Response regulatory" evidence="7">
    <location>
        <begin position="1"/>
        <end position="117"/>
    </location>
</feature>
<dbReference type="GO" id="GO:0006935">
    <property type="term" value="P:chemotaxis"/>
    <property type="evidence" value="ECO:0007669"/>
    <property type="project" value="UniProtKB-UniRule"/>
</dbReference>
<keyword evidence="9" id="KW-0808">Transferase</keyword>
<comment type="caution">
    <text evidence="9">The sequence shown here is derived from an EMBL/GenBank/DDBJ whole genome shotgun (WGS) entry which is preliminary data.</text>
</comment>
<dbReference type="Pfam" id="PF01339">
    <property type="entry name" value="CheB_methylest"/>
    <property type="match status" value="1"/>
</dbReference>
<gene>
    <name evidence="9" type="primary">cheB</name>
    <name evidence="9" type="ORF">GRI48_04765</name>
</gene>
<dbReference type="CDD" id="cd16432">
    <property type="entry name" value="CheB_Rec"/>
    <property type="match status" value="1"/>
</dbReference>
<proteinExistence type="predicted"/>
<evidence type="ECO:0000256" key="2">
    <source>
        <dbReference type="ARBA" id="ARBA00022801"/>
    </source>
</evidence>
<dbReference type="SUPFAM" id="SSF52172">
    <property type="entry name" value="CheY-like"/>
    <property type="match status" value="1"/>
</dbReference>
<dbReference type="InterPro" id="IPR001789">
    <property type="entry name" value="Sig_transdc_resp-reg_receiver"/>
</dbReference>
<keyword evidence="6" id="KW-0597">Phosphoprotein</keyword>
<dbReference type="GO" id="GO:0005737">
    <property type="term" value="C:cytoplasm"/>
    <property type="evidence" value="ECO:0007669"/>
    <property type="project" value="InterPro"/>
</dbReference>
<keyword evidence="1 5" id="KW-0145">Chemotaxis</keyword>
<dbReference type="InterPro" id="IPR008248">
    <property type="entry name" value="CheB-like"/>
</dbReference>
<dbReference type="CDD" id="cd17541">
    <property type="entry name" value="REC_CheB-like"/>
    <property type="match status" value="1"/>
</dbReference>
<dbReference type="EMBL" id="WTYN01000001">
    <property type="protein sequence ID" value="MXO62321.1"/>
    <property type="molecule type" value="Genomic_DNA"/>
</dbReference>
<dbReference type="GO" id="GO:0000156">
    <property type="term" value="F:phosphorelay response regulator activity"/>
    <property type="evidence" value="ECO:0007669"/>
    <property type="project" value="InterPro"/>
</dbReference>
<comment type="catalytic activity">
    <reaction evidence="4">
        <text>[protein]-L-glutamate 5-O-methyl ester + H2O = L-glutamyl-[protein] + methanol + H(+)</text>
        <dbReference type="Rhea" id="RHEA:23236"/>
        <dbReference type="Rhea" id="RHEA-COMP:10208"/>
        <dbReference type="Rhea" id="RHEA-COMP:10311"/>
        <dbReference type="ChEBI" id="CHEBI:15377"/>
        <dbReference type="ChEBI" id="CHEBI:15378"/>
        <dbReference type="ChEBI" id="CHEBI:17790"/>
        <dbReference type="ChEBI" id="CHEBI:29973"/>
        <dbReference type="ChEBI" id="CHEBI:82795"/>
        <dbReference type="EC" id="3.1.1.61"/>
    </reaction>
</comment>
<dbReference type="PIRSF" id="PIRSF000876">
    <property type="entry name" value="RR_chemtxs_CheB"/>
    <property type="match status" value="1"/>
</dbReference>
<protein>
    <recommendedName>
        <fullName evidence="3">protein-glutamate methylesterase</fullName>
        <ecNumber evidence="3">3.1.1.61</ecNumber>
    </recommendedName>
</protein>
<keyword evidence="9" id="KW-0489">Methyltransferase</keyword>
<keyword evidence="10" id="KW-1185">Reference proteome</keyword>